<dbReference type="GO" id="GO:0006562">
    <property type="term" value="P:L-proline catabolic process"/>
    <property type="evidence" value="ECO:0007669"/>
    <property type="project" value="InterPro"/>
</dbReference>
<feature type="domain" description="Proline dehydrogenase" evidence="2">
    <location>
        <begin position="203"/>
        <end position="276"/>
    </location>
</feature>
<evidence type="ECO:0000313" key="3">
    <source>
        <dbReference type="EMBL" id="VWB23575.1"/>
    </source>
</evidence>
<dbReference type="Proteomes" id="UP000494261">
    <property type="component" value="Unassembled WGS sequence"/>
</dbReference>
<name>A0A6P2I2M6_9BURK</name>
<organism evidence="3 4">
    <name type="scientific">Burkholderia aenigmatica</name>
    <dbReference type="NCBI Taxonomy" id="2015348"/>
    <lineage>
        <taxon>Bacteria</taxon>
        <taxon>Pseudomonadati</taxon>
        <taxon>Pseudomonadota</taxon>
        <taxon>Betaproteobacteria</taxon>
        <taxon>Burkholderiales</taxon>
        <taxon>Burkholderiaceae</taxon>
        <taxon>Burkholderia</taxon>
        <taxon>Burkholderia cepacia complex</taxon>
    </lineage>
</organism>
<evidence type="ECO:0000259" key="2">
    <source>
        <dbReference type="Pfam" id="PF01619"/>
    </source>
</evidence>
<evidence type="ECO:0000313" key="4">
    <source>
        <dbReference type="Proteomes" id="UP000494261"/>
    </source>
</evidence>
<dbReference type="Pfam" id="PF01619">
    <property type="entry name" value="Pro_dh"/>
    <property type="match status" value="1"/>
</dbReference>
<dbReference type="InterPro" id="IPR029041">
    <property type="entry name" value="FAD-linked_oxidoreductase-like"/>
</dbReference>
<accession>A0A6P2I2M6</accession>
<gene>
    <name evidence="3" type="ORF">BLA13014_00823</name>
</gene>
<proteinExistence type="predicted"/>
<dbReference type="SUPFAM" id="SSF51730">
    <property type="entry name" value="FAD-linked oxidoreductase"/>
    <property type="match status" value="1"/>
</dbReference>
<dbReference type="EMBL" id="CABVQC010000004">
    <property type="protein sequence ID" value="VWB23575.1"/>
    <property type="molecule type" value="Genomic_DNA"/>
</dbReference>
<reference evidence="3 4" key="1">
    <citation type="submission" date="2019-09" db="EMBL/GenBank/DDBJ databases">
        <authorList>
            <person name="Depoorter E."/>
        </authorList>
    </citation>
    <scope>NUCLEOTIDE SEQUENCE [LARGE SCALE GENOMIC DNA]</scope>
    <source>
        <strain evidence="3">LMG 13014</strain>
    </source>
</reference>
<dbReference type="GO" id="GO:0004657">
    <property type="term" value="F:proline dehydrogenase activity"/>
    <property type="evidence" value="ECO:0007669"/>
    <property type="project" value="InterPro"/>
</dbReference>
<dbReference type="InterPro" id="IPR002872">
    <property type="entry name" value="Proline_DH_dom"/>
</dbReference>
<dbReference type="InterPro" id="IPR015659">
    <property type="entry name" value="Proline_oxidase"/>
</dbReference>
<keyword evidence="1" id="KW-0560">Oxidoreductase</keyword>
<sequence>MHVLSTMAVCIVSFLPDSVVARISHRFFAGDTLEDAVRHVRLLNAEGFSATLDYFGDAPAMGYEVRTSAEPYFELIDAIERNSLDAEAAIKPSSLSEKAGETRSTELVESIIARAGRANVVVRIDVEDVRVAHRGGDVTDLWLGRQRNVSFALRASVPRTDSDLASLARQRLDAGINNVMHRESPIRLVAGAVGSRAELASHFLRHVERCFEADLFVTIATHDEKLIDDVVAHVLRRGVDRARFEFQVVLGVREDLRDRLRQMGFRVRVYVPFGKNRYGYSTRLFNEHPDAMWRGIGSLFLNPARVEYNR</sequence>
<dbReference type="PANTHER" id="PTHR13914">
    <property type="entry name" value="PROLINE OXIDASE"/>
    <property type="match status" value="1"/>
</dbReference>
<evidence type="ECO:0000256" key="1">
    <source>
        <dbReference type="ARBA" id="ARBA00023002"/>
    </source>
</evidence>
<dbReference type="Gene3D" id="3.20.20.220">
    <property type="match status" value="1"/>
</dbReference>
<dbReference type="AlphaFoldDB" id="A0A6P2I2M6"/>
<dbReference type="RefSeq" id="WP_175021346.1">
    <property type="nucleotide sequence ID" value="NZ_CABVQC010000004.1"/>
</dbReference>
<protein>
    <submittedName>
        <fullName evidence="3">L-proline dehydrogenase</fullName>
    </submittedName>
</protein>
<dbReference type="PANTHER" id="PTHR13914:SF0">
    <property type="entry name" value="PROLINE DEHYDROGENASE 1, MITOCHONDRIAL"/>
    <property type="match status" value="1"/>
</dbReference>